<dbReference type="Proteomes" id="UP000190476">
    <property type="component" value="Chromosome I"/>
</dbReference>
<dbReference type="SUPFAM" id="SSF53613">
    <property type="entry name" value="Ribokinase-like"/>
    <property type="match status" value="1"/>
</dbReference>
<comment type="cofactor">
    <cofactor evidence="2">
        <name>Mg(2+)</name>
        <dbReference type="ChEBI" id="CHEBI:18420"/>
    </cofactor>
</comment>
<comment type="pathway">
    <text evidence="3">Cofactor biosynthesis; thiamine diphosphate biosynthesis; 4-methyl-5-(2-phosphoethyl)-thiazole from 5-(2-hydroxyethyl)-4-methylthiazole: step 1/1.</text>
</comment>
<proteinExistence type="predicted"/>
<comment type="catalytic activity">
    <reaction evidence="1">
        <text>5-(2-hydroxyethyl)-4-methylthiazole + ATP = 4-methyl-5-(2-phosphooxyethyl)-thiazole + ADP + H(+)</text>
        <dbReference type="Rhea" id="RHEA:24212"/>
        <dbReference type="ChEBI" id="CHEBI:15378"/>
        <dbReference type="ChEBI" id="CHEBI:17957"/>
        <dbReference type="ChEBI" id="CHEBI:30616"/>
        <dbReference type="ChEBI" id="CHEBI:58296"/>
        <dbReference type="ChEBI" id="CHEBI:456216"/>
        <dbReference type="EC" id="2.7.1.50"/>
    </reaction>
</comment>
<dbReference type="InterPro" id="IPR029056">
    <property type="entry name" value="Ribokinase-like"/>
</dbReference>
<sequence length="280" mass="31809">MQISIEALTDILDVQRDNQPLIHCISNLVTINDLAQSILCYNGKPIIAHGIEEVNEVACNAKGLLLNLGTLDSNRVEAMEKSLKATRKKNIPVLVDIEGIDMSFFRRQTTLSFLTRYNIDILKGKLSEFKRLVKTDNVSNTDSKDITMIGNHKIRSEIKEIARKFRNILVVIDEECYVTDGFSEFFIMNGDKKFRNILGIDSIFNGAIATGMALANTKAEMIRYILISITIIGVCEELVIQKKKESDGLFTLKQHLLDEIYNIKKEDLNKMGNIIYEFKR</sequence>
<evidence type="ECO:0000313" key="12">
    <source>
        <dbReference type="EMBL" id="SLK21753.1"/>
    </source>
</evidence>
<evidence type="ECO:0000256" key="10">
    <source>
        <dbReference type="ARBA" id="ARBA00022842"/>
    </source>
</evidence>
<dbReference type="OrthoDB" id="9778146at2"/>
<dbReference type="RefSeq" id="WP_079481604.1">
    <property type="nucleotide sequence ID" value="NZ_CBML010000006.1"/>
</dbReference>
<keyword evidence="6" id="KW-0479">Metal-binding</keyword>
<accession>A0A1U6JNW8</accession>
<keyword evidence="8 12" id="KW-0418">Kinase</keyword>
<dbReference type="Gene3D" id="3.40.1190.20">
    <property type="match status" value="1"/>
</dbReference>
<name>A0A1U6JNW8_9CLOT</name>
<dbReference type="STRING" id="1351755.CCH01_21930"/>
<reference evidence="13" key="1">
    <citation type="submission" date="2017-03" db="EMBL/GenBank/DDBJ databases">
        <authorList>
            <person name="Falquet L."/>
            <person name="Falquet L."/>
        </authorList>
    </citation>
    <scope>NUCLEOTIDE SEQUENCE [LARGE SCALE GENOMIC DNA]</scope>
</reference>
<evidence type="ECO:0000256" key="1">
    <source>
        <dbReference type="ARBA" id="ARBA00001771"/>
    </source>
</evidence>
<keyword evidence="11" id="KW-0784">Thiamine biosynthesis</keyword>
<evidence type="ECO:0000256" key="3">
    <source>
        <dbReference type="ARBA" id="ARBA00004868"/>
    </source>
</evidence>
<dbReference type="UniPathway" id="UPA00060">
    <property type="reaction ID" value="UER00139"/>
</dbReference>
<evidence type="ECO:0000256" key="9">
    <source>
        <dbReference type="ARBA" id="ARBA00022840"/>
    </source>
</evidence>
<protein>
    <recommendedName>
        <fullName evidence="4">hydroxyethylthiazole kinase</fullName>
        <ecNumber evidence="4">2.7.1.50</ecNumber>
    </recommendedName>
</protein>
<dbReference type="EMBL" id="LT799839">
    <property type="protein sequence ID" value="SLK21753.1"/>
    <property type="molecule type" value="Genomic_DNA"/>
</dbReference>
<evidence type="ECO:0000256" key="7">
    <source>
        <dbReference type="ARBA" id="ARBA00022741"/>
    </source>
</evidence>
<dbReference type="InterPro" id="IPR000417">
    <property type="entry name" value="Hyethyz_kinase"/>
</dbReference>
<dbReference type="GO" id="GO:0000287">
    <property type="term" value="F:magnesium ion binding"/>
    <property type="evidence" value="ECO:0007669"/>
    <property type="project" value="InterPro"/>
</dbReference>
<dbReference type="EC" id="2.7.1.50" evidence="4"/>
<evidence type="ECO:0000256" key="11">
    <source>
        <dbReference type="ARBA" id="ARBA00022977"/>
    </source>
</evidence>
<evidence type="ECO:0000256" key="5">
    <source>
        <dbReference type="ARBA" id="ARBA00022679"/>
    </source>
</evidence>
<keyword evidence="5" id="KW-0808">Transferase</keyword>
<keyword evidence="13" id="KW-1185">Reference proteome</keyword>
<evidence type="ECO:0000256" key="8">
    <source>
        <dbReference type="ARBA" id="ARBA00022777"/>
    </source>
</evidence>
<dbReference type="GO" id="GO:0005524">
    <property type="term" value="F:ATP binding"/>
    <property type="evidence" value="ECO:0007669"/>
    <property type="project" value="UniProtKB-KW"/>
</dbReference>
<evidence type="ECO:0000256" key="6">
    <source>
        <dbReference type="ARBA" id="ARBA00022723"/>
    </source>
</evidence>
<keyword evidence="7" id="KW-0547">Nucleotide-binding</keyword>
<dbReference type="GO" id="GO:0009228">
    <property type="term" value="P:thiamine biosynthetic process"/>
    <property type="evidence" value="ECO:0007669"/>
    <property type="project" value="UniProtKB-KW"/>
</dbReference>
<evidence type="ECO:0000313" key="13">
    <source>
        <dbReference type="Proteomes" id="UP000190476"/>
    </source>
</evidence>
<organism evidence="12 13">
    <name type="scientific">Clostridium chauvoei JF4335</name>
    <dbReference type="NCBI Taxonomy" id="1351755"/>
    <lineage>
        <taxon>Bacteria</taxon>
        <taxon>Bacillati</taxon>
        <taxon>Bacillota</taxon>
        <taxon>Clostridia</taxon>
        <taxon>Eubacteriales</taxon>
        <taxon>Clostridiaceae</taxon>
        <taxon>Clostridium</taxon>
    </lineage>
</organism>
<dbReference type="GO" id="GO:0009229">
    <property type="term" value="P:thiamine diphosphate biosynthetic process"/>
    <property type="evidence" value="ECO:0007669"/>
    <property type="project" value="UniProtKB-UniPathway"/>
</dbReference>
<keyword evidence="10" id="KW-0460">Magnesium</keyword>
<dbReference type="AlphaFoldDB" id="A0A1U6JNW8"/>
<evidence type="ECO:0000256" key="2">
    <source>
        <dbReference type="ARBA" id="ARBA00001946"/>
    </source>
</evidence>
<dbReference type="GO" id="GO:0004417">
    <property type="term" value="F:hydroxyethylthiazole kinase activity"/>
    <property type="evidence" value="ECO:0007669"/>
    <property type="project" value="UniProtKB-EC"/>
</dbReference>
<dbReference type="Pfam" id="PF02110">
    <property type="entry name" value="HK"/>
    <property type="match status" value="1"/>
</dbReference>
<gene>
    <name evidence="12" type="ORF">CCH01_21930</name>
</gene>
<evidence type="ECO:0000256" key="4">
    <source>
        <dbReference type="ARBA" id="ARBA00012129"/>
    </source>
</evidence>
<dbReference type="PRINTS" id="PR01099">
    <property type="entry name" value="HYETHTZKNASE"/>
</dbReference>
<keyword evidence="9" id="KW-0067">ATP-binding</keyword>